<evidence type="ECO:0000256" key="1">
    <source>
        <dbReference type="ARBA" id="ARBA00005354"/>
    </source>
</evidence>
<dbReference type="SUPFAM" id="SSF56112">
    <property type="entry name" value="Protein kinase-like (PK-like)"/>
    <property type="match status" value="1"/>
</dbReference>
<keyword evidence="2 8" id="KW-0723">Serine/threonine-protein kinase</keyword>
<dbReference type="Gene3D" id="1.10.510.10">
    <property type="entry name" value="Transferase(Phosphotransferase) domain 1"/>
    <property type="match status" value="1"/>
</dbReference>
<evidence type="ECO:0000256" key="3">
    <source>
        <dbReference type="ARBA" id="ARBA00022679"/>
    </source>
</evidence>
<keyword evidence="6 7" id="KW-0067">ATP-binding</keyword>
<accession>A0A2P6P0S1</accession>
<dbReference type="Pfam" id="PF00069">
    <property type="entry name" value="Pkinase"/>
    <property type="match status" value="1"/>
</dbReference>
<feature type="domain" description="Protein kinase" evidence="9">
    <location>
        <begin position="14"/>
        <end position="276"/>
    </location>
</feature>
<dbReference type="InterPro" id="IPR008271">
    <property type="entry name" value="Ser/Thr_kinase_AS"/>
</dbReference>
<evidence type="ECO:0000313" key="10">
    <source>
        <dbReference type="EMBL" id="PRP89779.1"/>
    </source>
</evidence>
<keyword evidence="3" id="KW-0808">Transferase</keyword>
<sequence length="327" mass="37095">MQTIRRTESVNDVYTIGEELGRGSFSIVYRATHKTTGKDWAVKIVDKDKLGPKKMEMVDTEIEILSKLTNSHIIRLSEVYDDEKNCYMIMELVTGGELFDKIVELQSYSEKDASKLIEQLIEAVEDLHKNKIVHRDLKPENLLLSSNDADADIKLADFGLSTFVEEHTKLKKAVGTPGYIAPEILQTLDEILDGYGKEVDMWSVGVILYILLCGFPPFYAEDDDESFDQIISGVFEYPEPYWNNVSHEAKDLINHLLVVDAKKRYSATQALQHPWIKDNNHVKPLEGAQAELKKFNAKKKWKKAGNAVRALGRMGHLKSLLAKQAIK</sequence>
<dbReference type="InParanoid" id="A0A2P6P0S1"/>
<dbReference type="SMART" id="SM00220">
    <property type="entry name" value="S_TKc"/>
    <property type="match status" value="1"/>
</dbReference>
<evidence type="ECO:0000256" key="6">
    <source>
        <dbReference type="ARBA" id="ARBA00022840"/>
    </source>
</evidence>
<evidence type="ECO:0000256" key="2">
    <source>
        <dbReference type="ARBA" id="ARBA00022527"/>
    </source>
</evidence>
<protein>
    <recommendedName>
        <fullName evidence="9">Protein kinase domain-containing protein</fullName>
    </recommendedName>
</protein>
<dbReference type="AlphaFoldDB" id="A0A2P6P0S1"/>
<dbReference type="OrthoDB" id="40902at2759"/>
<dbReference type="STRING" id="1890364.A0A2P6P0S1"/>
<reference evidence="10 11" key="1">
    <citation type="journal article" date="2018" name="Genome Biol. Evol.">
        <title>Multiple Roots of Fruiting Body Formation in Amoebozoa.</title>
        <authorList>
            <person name="Hillmann F."/>
            <person name="Forbes G."/>
            <person name="Novohradska S."/>
            <person name="Ferling I."/>
            <person name="Riege K."/>
            <person name="Groth M."/>
            <person name="Westermann M."/>
            <person name="Marz M."/>
            <person name="Spaller T."/>
            <person name="Winckler T."/>
            <person name="Schaap P."/>
            <person name="Glockner G."/>
        </authorList>
    </citation>
    <scope>NUCLEOTIDE SEQUENCE [LARGE SCALE GENOMIC DNA]</scope>
    <source>
        <strain evidence="10 11">Jena</strain>
    </source>
</reference>
<dbReference type="Gene3D" id="3.30.200.20">
    <property type="entry name" value="Phosphorylase Kinase, domain 1"/>
    <property type="match status" value="1"/>
</dbReference>
<evidence type="ECO:0000313" key="11">
    <source>
        <dbReference type="Proteomes" id="UP000241769"/>
    </source>
</evidence>
<evidence type="ECO:0000256" key="7">
    <source>
        <dbReference type="PROSITE-ProRule" id="PRU10141"/>
    </source>
</evidence>
<dbReference type="EMBL" id="MDYQ01000001">
    <property type="protein sequence ID" value="PRP89779.1"/>
    <property type="molecule type" value="Genomic_DNA"/>
</dbReference>
<dbReference type="InterPro" id="IPR017441">
    <property type="entry name" value="Protein_kinase_ATP_BS"/>
</dbReference>
<keyword evidence="5" id="KW-0418">Kinase</keyword>
<evidence type="ECO:0000256" key="8">
    <source>
        <dbReference type="RuleBase" id="RU000304"/>
    </source>
</evidence>
<proteinExistence type="inferred from homology"/>
<dbReference type="PROSITE" id="PS00107">
    <property type="entry name" value="PROTEIN_KINASE_ATP"/>
    <property type="match status" value="1"/>
</dbReference>
<comment type="similarity">
    <text evidence="1">Belongs to the protein kinase superfamily. CAMK Ser/Thr protein kinase family. CaMK subfamily.</text>
</comment>
<dbReference type="InterPro" id="IPR000719">
    <property type="entry name" value="Prot_kinase_dom"/>
</dbReference>
<comment type="caution">
    <text evidence="10">The sequence shown here is derived from an EMBL/GenBank/DDBJ whole genome shotgun (WGS) entry which is preliminary data.</text>
</comment>
<dbReference type="CDD" id="cd05117">
    <property type="entry name" value="STKc_CAMK"/>
    <property type="match status" value="1"/>
</dbReference>
<dbReference type="Proteomes" id="UP000241769">
    <property type="component" value="Unassembled WGS sequence"/>
</dbReference>
<dbReference type="PANTHER" id="PTHR24347">
    <property type="entry name" value="SERINE/THREONINE-PROTEIN KINASE"/>
    <property type="match status" value="1"/>
</dbReference>
<dbReference type="FunFam" id="3.30.200.20:FF:000315">
    <property type="entry name" value="Calcium-dependent protein kinase 3"/>
    <property type="match status" value="1"/>
</dbReference>
<dbReference type="GO" id="GO:0004674">
    <property type="term" value="F:protein serine/threonine kinase activity"/>
    <property type="evidence" value="ECO:0007669"/>
    <property type="project" value="UniProtKB-KW"/>
</dbReference>
<feature type="binding site" evidence="7">
    <location>
        <position position="43"/>
    </location>
    <ligand>
        <name>ATP</name>
        <dbReference type="ChEBI" id="CHEBI:30616"/>
    </ligand>
</feature>
<dbReference type="GO" id="GO:0005524">
    <property type="term" value="F:ATP binding"/>
    <property type="evidence" value="ECO:0007669"/>
    <property type="project" value="UniProtKB-UniRule"/>
</dbReference>
<evidence type="ECO:0000256" key="5">
    <source>
        <dbReference type="ARBA" id="ARBA00022777"/>
    </source>
</evidence>
<dbReference type="InterPro" id="IPR011009">
    <property type="entry name" value="Kinase-like_dom_sf"/>
</dbReference>
<dbReference type="PROSITE" id="PS50011">
    <property type="entry name" value="PROTEIN_KINASE_DOM"/>
    <property type="match status" value="1"/>
</dbReference>
<dbReference type="FunFam" id="1.10.510.10:FF:000026">
    <property type="entry name" value="Calcium/calmodulin-dependent protein kinase type 1"/>
    <property type="match status" value="1"/>
</dbReference>
<organism evidence="10 11">
    <name type="scientific">Planoprotostelium fungivorum</name>
    <dbReference type="NCBI Taxonomy" id="1890364"/>
    <lineage>
        <taxon>Eukaryota</taxon>
        <taxon>Amoebozoa</taxon>
        <taxon>Evosea</taxon>
        <taxon>Variosea</taxon>
        <taxon>Cavosteliida</taxon>
        <taxon>Cavosteliaceae</taxon>
        <taxon>Planoprotostelium</taxon>
    </lineage>
</organism>
<gene>
    <name evidence="10" type="ORF">PROFUN_00121</name>
</gene>
<dbReference type="PROSITE" id="PS00108">
    <property type="entry name" value="PROTEIN_KINASE_ST"/>
    <property type="match status" value="1"/>
</dbReference>
<keyword evidence="4 7" id="KW-0547">Nucleotide-binding</keyword>
<name>A0A2P6P0S1_9EUKA</name>
<evidence type="ECO:0000259" key="9">
    <source>
        <dbReference type="PROSITE" id="PS50011"/>
    </source>
</evidence>
<keyword evidence="11" id="KW-1185">Reference proteome</keyword>
<evidence type="ECO:0000256" key="4">
    <source>
        <dbReference type="ARBA" id="ARBA00022741"/>
    </source>
</evidence>